<dbReference type="EMBL" id="BK014698">
    <property type="protein sequence ID" value="DAD68251.1"/>
    <property type="molecule type" value="Genomic_DNA"/>
</dbReference>
<organism evidence="1">
    <name type="scientific">Podoviridae sp. ctMxM32</name>
    <dbReference type="NCBI Taxonomy" id="2823557"/>
    <lineage>
        <taxon>Viruses</taxon>
        <taxon>Duplodnaviria</taxon>
        <taxon>Heunggongvirae</taxon>
        <taxon>Uroviricota</taxon>
        <taxon>Caudoviricetes</taxon>
    </lineage>
</organism>
<accession>A0A8S5LEH8</accession>
<name>A0A8S5LEH8_9CAUD</name>
<sequence>MSKKKKFSYYSFDRILSYNAVINMVMGARGLGKTYGAKRMVIRNALEKGEQFVYLRRYKPELKGCKTFFADIAHEFPEYEFRVHGTEAQYRGPLPDEKDPWFTMGYFQALSVSASAKSIAFPDVTTIIFDEFIIETGTHHYLSNEVRTFLDFYSTVDRYDDRVRVLMLSNAISIMNPYFIEWKISPSDKIRRFGDGFVAIEFVDSERFGREVRKTRFGKFISKYNAEYADYSIENEFKDDTPWLVMGKTGTARYMCTYRTKYGSFSVWKDGMRVFCQKKLPKGNQLRFSMCHDLRPGEVFVTHRDRAPQTLKRIYRQGRCFFDGPETREMFAELFMK</sequence>
<dbReference type="InterPro" id="IPR027417">
    <property type="entry name" value="P-loop_NTPase"/>
</dbReference>
<dbReference type="Pfam" id="PF05894">
    <property type="entry name" value="Podovirus_Gp16"/>
    <property type="match status" value="1"/>
</dbReference>
<reference evidence="1" key="1">
    <citation type="journal article" date="2021" name="Proc. Natl. Acad. Sci. U.S.A.">
        <title>A Catalog of Tens of Thousands of Viruses from Human Metagenomes Reveals Hidden Associations with Chronic Diseases.</title>
        <authorList>
            <person name="Tisza M.J."/>
            <person name="Buck C.B."/>
        </authorList>
    </citation>
    <scope>NUCLEOTIDE SEQUENCE</scope>
    <source>
        <strain evidence="1">CtMxM32</strain>
    </source>
</reference>
<proteinExistence type="predicted"/>
<protein>
    <submittedName>
        <fullName evidence="1">DNA encapsidation protein</fullName>
    </submittedName>
</protein>
<dbReference type="Gene3D" id="3.40.50.300">
    <property type="entry name" value="P-loop containing nucleotide triphosphate hydrolases"/>
    <property type="match status" value="1"/>
</dbReference>
<dbReference type="InterPro" id="IPR008784">
    <property type="entry name" value="Podovirus_Gp16"/>
</dbReference>
<evidence type="ECO:0000313" key="1">
    <source>
        <dbReference type="EMBL" id="DAD68251.1"/>
    </source>
</evidence>